<keyword evidence="2" id="KW-0238">DNA-binding</keyword>
<dbReference type="Pfam" id="PF13377">
    <property type="entry name" value="Peripla_BP_3"/>
    <property type="match status" value="1"/>
</dbReference>
<evidence type="ECO:0000256" key="2">
    <source>
        <dbReference type="ARBA" id="ARBA00023125"/>
    </source>
</evidence>
<evidence type="ECO:0000259" key="4">
    <source>
        <dbReference type="PROSITE" id="PS50932"/>
    </source>
</evidence>
<accession>A0A085GCD3</accession>
<dbReference type="GO" id="GO:0003700">
    <property type="term" value="F:DNA-binding transcription factor activity"/>
    <property type="evidence" value="ECO:0007669"/>
    <property type="project" value="TreeGrafter"/>
</dbReference>
<comment type="caution">
    <text evidence="5">The sequence shown here is derived from an EMBL/GenBank/DDBJ whole genome shotgun (WGS) entry which is preliminary data.</text>
</comment>
<keyword evidence="3" id="KW-0804">Transcription</keyword>
<dbReference type="InterPro" id="IPR046335">
    <property type="entry name" value="LacI/GalR-like_sensor"/>
</dbReference>
<dbReference type="GO" id="GO:0000976">
    <property type="term" value="F:transcription cis-regulatory region binding"/>
    <property type="evidence" value="ECO:0007669"/>
    <property type="project" value="TreeGrafter"/>
</dbReference>
<dbReference type="Pfam" id="PF00356">
    <property type="entry name" value="LacI"/>
    <property type="match status" value="1"/>
</dbReference>
<keyword evidence="1" id="KW-0805">Transcription regulation</keyword>
<dbReference type="SUPFAM" id="SSF47413">
    <property type="entry name" value="lambda repressor-like DNA-binding domains"/>
    <property type="match status" value="1"/>
</dbReference>
<dbReference type="RefSeq" id="WP_034495800.1">
    <property type="nucleotide sequence ID" value="NZ_JMPI01000030.1"/>
</dbReference>
<proteinExistence type="predicted"/>
<gene>
    <name evidence="5" type="ORF">GBAG_2158</name>
</gene>
<dbReference type="InterPro" id="IPR028082">
    <property type="entry name" value="Peripla_BP_I"/>
</dbReference>
<dbReference type="EMBL" id="JMPI01000030">
    <property type="protein sequence ID" value="KFC81378.1"/>
    <property type="molecule type" value="Genomic_DNA"/>
</dbReference>
<dbReference type="PROSITE" id="PS00356">
    <property type="entry name" value="HTH_LACI_1"/>
    <property type="match status" value="1"/>
</dbReference>
<dbReference type="PANTHER" id="PTHR30146:SF109">
    <property type="entry name" value="HTH-TYPE TRANSCRIPTIONAL REGULATOR GALS"/>
    <property type="match status" value="1"/>
</dbReference>
<dbReference type="AlphaFoldDB" id="A0A085GCD3"/>
<dbReference type="STRING" id="1006004.GBAG_2158"/>
<dbReference type="CDD" id="cd01392">
    <property type="entry name" value="HTH_LacI"/>
    <property type="match status" value="1"/>
</dbReference>
<dbReference type="SMART" id="SM00354">
    <property type="entry name" value="HTH_LACI"/>
    <property type="match status" value="1"/>
</dbReference>
<dbReference type="Gene3D" id="1.10.260.40">
    <property type="entry name" value="lambda repressor-like DNA-binding domains"/>
    <property type="match status" value="1"/>
</dbReference>
<dbReference type="Proteomes" id="UP000028653">
    <property type="component" value="Unassembled WGS sequence"/>
</dbReference>
<keyword evidence="6" id="KW-1185">Reference proteome</keyword>
<evidence type="ECO:0000313" key="5">
    <source>
        <dbReference type="EMBL" id="KFC81378.1"/>
    </source>
</evidence>
<dbReference type="Gene3D" id="3.40.50.2300">
    <property type="match status" value="2"/>
</dbReference>
<evidence type="ECO:0000256" key="1">
    <source>
        <dbReference type="ARBA" id="ARBA00023015"/>
    </source>
</evidence>
<dbReference type="PANTHER" id="PTHR30146">
    <property type="entry name" value="LACI-RELATED TRANSCRIPTIONAL REPRESSOR"/>
    <property type="match status" value="1"/>
</dbReference>
<organism evidence="5 6">
    <name type="scientific">Buttiauxella agrestis ATCC 33320</name>
    <dbReference type="NCBI Taxonomy" id="1006004"/>
    <lineage>
        <taxon>Bacteria</taxon>
        <taxon>Pseudomonadati</taxon>
        <taxon>Pseudomonadota</taxon>
        <taxon>Gammaproteobacteria</taxon>
        <taxon>Enterobacterales</taxon>
        <taxon>Enterobacteriaceae</taxon>
        <taxon>Buttiauxella</taxon>
    </lineage>
</organism>
<sequence length="307" mass="33622">MSNINDVARLAQVSKATVSRVLSGSRGVKEESRQAVLRAAEILNYKPNAIAQSLSSQSTNCIGVICATEHIQQSTGYLQALEKQLNQHHKHLLLRFANDHDSVAQAAQELSNGLCDALLVVGARFSLPPLDDDIMLIDCLSGSNALSIQCDHVFAAETAVHYLCNQKRRQIALINFASGEAAAQTLEGYHQALHNHVVPFNRQLVIEDESSVRIALQRLINRGVKFSALLVTDDTQAQEAMMMLNQYQLHVPEQVMVFSLDGSTRMPGANAIPAIKYPLESIARRAVELLLGDRHTSDLVRGSLLIA</sequence>
<dbReference type="eggNOG" id="COG1609">
    <property type="taxonomic scope" value="Bacteria"/>
</dbReference>
<dbReference type="PROSITE" id="PS50932">
    <property type="entry name" value="HTH_LACI_2"/>
    <property type="match status" value="1"/>
</dbReference>
<dbReference type="InterPro" id="IPR010982">
    <property type="entry name" value="Lambda_DNA-bd_dom_sf"/>
</dbReference>
<dbReference type="InterPro" id="IPR000843">
    <property type="entry name" value="HTH_LacI"/>
</dbReference>
<name>A0A085GCD3_9ENTR</name>
<dbReference type="SUPFAM" id="SSF53822">
    <property type="entry name" value="Periplasmic binding protein-like I"/>
    <property type="match status" value="1"/>
</dbReference>
<reference evidence="5 6" key="1">
    <citation type="submission" date="2014-05" db="EMBL/GenBank/DDBJ databases">
        <title>ATOL: Assembling a taxonomically balanced genome-scale reconstruction of the evolutionary history of the Enterobacteriaceae.</title>
        <authorList>
            <person name="Plunkett G.III."/>
            <person name="Neeno-Eckwall E.C."/>
            <person name="Glasner J.D."/>
            <person name="Perna N.T."/>
        </authorList>
    </citation>
    <scope>NUCLEOTIDE SEQUENCE [LARGE SCALE GENOMIC DNA]</scope>
    <source>
        <strain evidence="5 6">ATCC 33320</strain>
    </source>
</reference>
<evidence type="ECO:0000256" key="3">
    <source>
        <dbReference type="ARBA" id="ARBA00023163"/>
    </source>
</evidence>
<feature type="domain" description="HTH lacI-type" evidence="4">
    <location>
        <begin position="2"/>
        <end position="56"/>
    </location>
</feature>
<dbReference type="OrthoDB" id="6479955at2"/>
<protein>
    <submittedName>
        <fullName evidence="5">Transcriptional regulator</fullName>
    </submittedName>
</protein>
<evidence type="ECO:0000313" key="6">
    <source>
        <dbReference type="Proteomes" id="UP000028653"/>
    </source>
</evidence>